<gene>
    <name evidence="1" type="ORF">RDWZM_000535</name>
</gene>
<keyword evidence="2" id="KW-1185">Reference proteome</keyword>
<evidence type="ECO:0000313" key="1">
    <source>
        <dbReference type="EMBL" id="KAJ6221990.1"/>
    </source>
</evidence>
<comment type="caution">
    <text evidence="1">The sequence shown here is derived from an EMBL/GenBank/DDBJ whole genome shotgun (WGS) entry which is preliminary data.</text>
</comment>
<dbReference type="EMBL" id="JAPWDV010000001">
    <property type="protein sequence ID" value="KAJ6221990.1"/>
    <property type="molecule type" value="Genomic_DNA"/>
</dbReference>
<accession>A0A9Q0MDY4</accession>
<evidence type="ECO:0000313" key="2">
    <source>
        <dbReference type="Proteomes" id="UP001142055"/>
    </source>
</evidence>
<organism evidence="1 2">
    <name type="scientific">Blomia tropicalis</name>
    <name type="common">Mite</name>
    <dbReference type="NCBI Taxonomy" id="40697"/>
    <lineage>
        <taxon>Eukaryota</taxon>
        <taxon>Metazoa</taxon>
        <taxon>Ecdysozoa</taxon>
        <taxon>Arthropoda</taxon>
        <taxon>Chelicerata</taxon>
        <taxon>Arachnida</taxon>
        <taxon>Acari</taxon>
        <taxon>Acariformes</taxon>
        <taxon>Sarcoptiformes</taxon>
        <taxon>Astigmata</taxon>
        <taxon>Glycyphagoidea</taxon>
        <taxon>Echimyopodidae</taxon>
        <taxon>Blomia</taxon>
    </lineage>
</organism>
<sequence>MLTEQNDSMGIFASRCVTRKNVKKQATQHKMKCSNKLNVAKHATTLKTLPTIQQLKESCVKKQKSPKLSSILSQLQTLKTKSSTGSALGKSRQTKCSSLGGTSTRPLIQLIRNNARRQHGVNNNELVKLIRRTYERILSEKKVSNNMIPVQNVSLIYDMSKEEDDLWSDKRMKCFSLSPKQIIKSQIKLSYEPKSRQSEHEAKQPKFVLCSIDLIKTIISEDKMLERK</sequence>
<reference evidence="1" key="1">
    <citation type="submission" date="2022-12" db="EMBL/GenBank/DDBJ databases">
        <title>Genome assemblies of Blomia tropicalis.</title>
        <authorList>
            <person name="Cui Y."/>
        </authorList>
    </citation>
    <scope>NUCLEOTIDE SEQUENCE</scope>
    <source>
        <tissue evidence="1">Adult mites</tissue>
    </source>
</reference>
<protein>
    <submittedName>
        <fullName evidence="1">Uncharacterized protein</fullName>
    </submittedName>
</protein>
<name>A0A9Q0MDY4_BLOTA</name>
<proteinExistence type="predicted"/>
<dbReference type="AlphaFoldDB" id="A0A9Q0MDY4"/>
<dbReference type="Proteomes" id="UP001142055">
    <property type="component" value="Chromosome 1"/>
</dbReference>